<organism evidence="2 3">
    <name type="scientific">Anas platyrhynchos</name>
    <name type="common">Mallard</name>
    <name type="synonym">Anas boschas</name>
    <dbReference type="NCBI Taxonomy" id="8839"/>
    <lineage>
        <taxon>Eukaryota</taxon>
        <taxon>Metazoa</taxon>
        <taxon>Chordata</taxon>
        <taxon>Craniata</taxon>
        <taxon>Vertebrata</taxon>
        <taxon>Euteleostomi</taxon>
        <taxon>Archelosauria</taxon>
        <taxon>Archosauria</taxon>
        <taxon>Dinosauria</taxon>
        <taxon>Saurischia</taxon>
        <taxon>Theropoda</taxon>
        <taxon>Coelurosauria</taxon>
        <taxon>Aves</taxon>
        <taxon>Neognathae</taxon>
        <taxon>Galloanserae</taxon>
        <taxon>Anseriformes</taxon>
        <taxon>Anatidae</taxon>
        <taxon>Anatinae</taxon>
        <taxon>Anas</taxon>
    </lineage>
</organism>
<evidence type="ECO:0000313" key="3">
    <source>
        <dbReference type="Proteomes" id="UP000296049"/>
    </source>
</evidence>
<sequence>MEECCQLKLLISAEHLKNTDSASEFHKHHLKVLEYLIQQVHDIQKQIFTLHPHKFEVKADPLLTTKTSDPTELDPETEQTKVGVIGHKATRFIRGYDTVNFEWPILPGTLNNMTENTTVKMTKAIPLTKEKLLAMGRSKKVLKTGRRQLHVTLTSSEIHFLILSANQIPEACQITPVCGLPAHMFEGNLVTKQLHQNSHQHNCKARELQCTARNSSRKNEGQGTCPDTAPGLRLSPGRGAARSTAMLPLPVVLRCDMALSGNSAFQSGKTVALPPRQRIREPACLKENGCAFAHLRGLERNEIGKKAHWVATPTRVTAKWPRVTLSVVAQHLITASPAICPSLRYSKQEVSRVT</sequence>
<keyword evidence="3" id="KW-1185">Reference proteome</keyword>
<feature type="region of interest" description="Disordered" evidence="1">
    <location>
        <begin position="213"/>
        <end position="235"/>
    </location>
</feature>
<reference evidence="3" key="1">
    <citation type="journal article" date="2013" name="Nat. Genet.">
        <title>The duck genome and transcriptome provide insight into an avian influenza virus reservoir species.</title>
        <authorList>
            <person name="Huang Y."/>
            <person name="Li Y."/>
            <person name="Burt D.W."/>
            <person name="Chen H."/>
            <person name="Zhang Y."/>
            <person name="Qian W."/>
            <person name="Kim H."/>
            <person name="Gan S."/>
            <person name="Zhao Y."/>
            <person name="Li J."/>
            <person name="Yi K."/>
            <person name="Feng H."/>
            <person name="Zhu P."/>
            <person name="Li B."/>
            <person name="Liu Q."/>
            <person name="Fairley S."/>
            <person name="Magor K.E."/>
            <person name="Du Z."/>
            <person name="Hu X."/>
            <person name="Goodman L."/>
            <person name="Tafer H."/>
            <person name="Vignal A."/>
            <person name="Lee T."/>
            <person name="Kim K.W."/>
            <person name="Sheng Z."/>
            <person name="An Y."/>
            <person name="Searle S."/>
            <person name="Herrero J."/>
            <person name="Groenen M.A."/>
            <person name="Crooijmans R.P."/>
            <person name="Faraut T."/>
            <person name="Cai Q."/>
            <person name="Webster R.G."/>
            <person name="Aldridge J.R."/>
            <person name="Warren W.C."/>
            <person name="Bartschat S."/>
            <person name="Kehr S."/>
            <person name="Marz M."/>
            <person name="Stadler P.F."/>
            <person name="Smith J."/>
            <person name="Kraus R.H."/>
            <person name="Zhao Y."/>
            <person name="Ren L."/>
            <person name="Fei J."/>
            <person name="Morisson M."/>
            <person name="Kaiser P."/>
            <person name="Griffin D.K."/>
            <person name="Rao M."/>
            <person name="Pitel F."/>
            <person name="Wang J."/>
            <person name="Li N."/>
        </authorList>
    </citation>
    <scope>NUCLEOTIDE SEQUENCE [LARGE SCALE GENOMIC DNA]</scope>
</reference>
<evidence type="ECO:0000256" key="1">
    <source>
        <dbReference type="SAM" id="MobiDB-lite"/>
    </source>
</evidence>
<accession>R0LHL6</accession>
<dbReference type="EMBL" id="KB743121">
    <property type="protein sequence ID" value="EOB01120.1"/>
    <property type="molecule type" value="Genomic_DNA"/>
</dbReference>
<protein>
    <submittedName>
        <fullName evidence="2">Uncharacterized protein</fullName>
    </submittedName>
</protein>
<name>R0LHL6_ANAPL</name>
<gene>
    <name evidence="2" type="ORF">Anapl_14163</name>
</gene>
<proteinExistence type="predicted"/>
<dbReference type="AlphaFoldDB" id="R0LHL6"/>
<evidence type="ECO:0000313" key="2">
    <source>
        <dbReference type="EMBL" id="EOB01120.1"/>
    </source>
</evidence>
<dbReference type="Proteomes" id="UP000296049">
    <property type="component" value="Unassembled WGS sequence"/>
</dbReference>